<evidence type="ECO:0000256" key="8">
    <source>
        <dbReference type="SAM" id="MobiDB-lite"/>
    </source>
</evidence>
<evidence type="ECO:0000259" key="10">
    <source>
        <dbReference type="Pfam" id="PF13231"/>
    </source>
</evidence>
<proteinExistence type="predicted"/>
<dbReference type="GO" id="GO:0009103">
    <property type="term" value="P:lipopolysaccharide biosynthetic process"/>
    <property type="evidence" value="ECO:0007669"/>
    <property type="project" value="UniProtKB-ARBA"/>
</dbReference>
<feature type="transmembrane region" description="Helical" evidence="9">
    <location>
        <begin position="382"/>
        <end position="403"/>
    </location>
</feature>
<evidence type="ECO:0000313" key="12">
    <source>
        <dbReference type="EMBL" id="QII12978.1"/>
    </source>
</evidence>
<evidence type="ECO:0000313" key="15">
    <source>
        <dbReference type="Proteomes" id="UP000501926"/>
    </source>
</evidence>
<evidence type="ECO:0000313" key="14">
    <source>
        <dbReference type="Proteomes" id="UP000221734"/>
    </source>
</evidence>
<evidence type="ECO:0000256" key="5">
    <source>
        <dbReference type="ARBA" id="ARBA00022692"/>
    </source>
</evidence>
<feature type="transmembrane region" description="Helical" evidence="9">
    <location>
        <begin position="351"/>
        <end position="370"/>
    </location>
</feature>
<evidence type="ECO:0000256" key="4">
    <source>
        <dbReference type="ARBA" id="ARBA00022679"/>
    </source>
</evidence>
<dbReference type="InterPro" id="IPR050297">
    <property type="entry name" value="LipidA_mod_glycosyltrf_83"/>
</dbReference>
<feature type="transmembrane region" description="Helical" evidence="9">
    <location>
        <begin position="139"/>
        <end position="159"/>
    </location>
</feature>
<keyword evidence="5 9" id="KW-0812">Transmembrane</keyword>
<dbReference type="PANTHER" id="PTHR33908:SF11">
    <property type="entry name" value="MEMBRANE PROTEIN"/>
    <property type="match status" value="1"/>
</dbReference>
<feature type="transmembrane region" description="Helical" evidence="9">
    <location>
        <begin position="90"/>
        <end position="106"/>
    </location>
</feature>
<feature type="domain" description="Glycosyltransferase RgtA/B/C/D-like" evidence="10">
    <location>
        <begin position="70"/>
        <end position="240"/>
    </location>
</feature>
<keyword evidence="6 9" id="KW-1133">Transmembrane helix</keyword>
<dbReference type="EMBL" id="CP049055">
    <property type="protein sequence ID" value="QII12978.1"/>
    <property type="molecule type" value="Genomic_DNA"/>
</dbReference>
<sequence>MAEQNLTAIKKKENLLKGNMFPLCAVALCLVTRLLFFGRYVDEWDSVNFAFGLSKGYDILHDQPHFPGYPVYMFFSWIGYKIIGSDIKALIFSGILFSSMAVFPLYELAKRMFSKNVSILAVILYIVNPQIWLQAEKPLSDAFGLFFVITAVLFSYLALERVAISKDIPEYLERNENNALTYLAFSGFLLGLGIGVRVTYLALAPVMLYVAFLLRNIFSVRRIVAWGGLGFAAGVSSWLVYLIIHFTPGKFFKKFLRHAEYHFYEDGNSIVTTDSFFERVHDIAYRFIAHCMGLWWQDAFLLRVVPTIIVVVSLVYFFKKVKWSEKIRFLSVVFLFYGLWVLFIQDAIRQIMVLVPFLAMVISAGLLYFYTYYLKNKRYGRISFYLMTGVFILSHAVDSVRIVSINRDIKPPSVSQIDYIKENYKKEDTKFYCLNDWRLFQYYAPEWCDRKNTHVYFVSHMNGVKNDLKRLKKKPENVLISSKLFGRHKYADRLKELAVFERDVYGVADYNLLALYRFESKAKIKEPVERRDHSNRQGIVEEQEGMPLVKFDETR</sequence>
<evidence type="ECO:0000313" key="13">
    <source>
        <dbReference type="EMBL" id="SOH05908.1"/>
    </source>
</evidence>
<feature type="transmembrane region" description="Helical" evidence="9">
    <location>
        <begin position="224"/>
        <end position="244"/>
    </location>
</feature>
<reference evidence="12 15" key="5">
    <citation type="submission" date="2020-02" db="EMBL/GenBank/DDBJ databases">
        <title>Newly sequenced genome of strain CSTR1 showed variability in Candidatus Kuenenia stuttgartiensis genomes.</title>
        <authorList>
            <person name="Ding C."/>
            <person name="Adrian L."/>
        </authorList>
    </citation>
    <scope>NUCLEOTIDE SEQUENCE [LARGE SCALE GENOMIC DNA]</scope>
    <source>
        <strain evidence="12 15">CSTR1</strain>
    </source>
</reference>
<gene>
    <name evidence="12" type="ORF">KsCSTR_35990</name>
    <name evidence="13" type="ORF">KSMBR1_3434</name>
    <name evidence="11" type="ORF">kuste2471</name>
</gene>
<dbReference type="RefSeq" id="WP_099326435.1">
    <property type="nucleotide sequence ID" value="NZ_CP049055.1"/>
</dbReference>
<evidence type="ECO:0000256" key="2">
    <source>
        <dbReference type="ARBA" id="ARBA00022475"/>
    </source>
</evidence>
<keyword evidence="14" id="KW-1185">Reference proteome</keyword>
<evidence type="ECO:0000256" key="7">
    <source>
        <dbReference type="ARBA" id="ARBA00023136"/>
    </source>
</evidence>
<dbReference type="Proteomes" id="UP000501926">
    <property type="component" value="Chromosome"/>
</dbReference>
<feature type="region of interest" description="Disordered" evidence="8">
    <location>
        <begin position="529"/>
        <end position="555"/>
    </location>
</feature>
<dbReference type="PANTHER" id="PTHR33908">
    <property type="entry name" value="MANNOSYLTRANSFERASE YKCB-RELATED"/>
    <property type="match status" value="1"/>
</dbReference>
<dbReference type="EMBL" id="LT934425">
    <property type="protein sequence ID" value="SOH05908.1"/>
    <property type="molecule type" value="Genomic_DNA"/>
</dbReference>
<dbReference type="Pfam" id="PF13231">
    <property type="entry name" value="PMT_2"/>
    <property type="match status" value="1"/>
</dbReference>
<feature type="transmembrane region" description="Helical" evidence="9">
    <location>
        <begin position="327"/>
        <end position="345"/>
    </location>
</feature>
<evidence type="ECO:0000256" key="1">
    <source>
        <dbReference type="ARBA" id="ARBA00004651"/>
    </source>
</evidence>
<feature type="transmembrane region" description="Helical" evidence="9">
    <location>
        <begin position="179"/>
        <end position="212"/>
    </location>
</feature>
<feature type="transmembrane region" description="Helical" evidence="9">
    <location>
        <begin position="112"/>
        <end position="127"/>
    </location>
</feature>
<comment type="subcellular location">
    <subcellularLocation>
        <location evidence="1">Cell membrane</location>
        <topology evidence="1">Multi-pass membrane protein</topology>
    </subcellularLocation>
</comment>
<name>Q1Q6M4_KUEST</name>
<organism evidence="11">
    <name type="scientific">Kuenenia stuttgartiensis</name>
    <dbReference type="NCBI Taxonomy" id="174633"/>
    <lineage>
        <taxon>Bacteria</taxon>
        <taxon>Pseudomonadati</taxon>
        <taxon>Planctomycetota</taxon>
        <taxon>Candidatus Brocadiia</taxon>
        <taxon>Candidatus Brocadiales</taxon>
        <taxon>Candidatus Brocadiaceae</taxon>
        <taxon>Candidatus Kuenenia</taxon>
    </lineage>
</organism>
<dbReference type="GO" id="GO:0005886">
    <property type="term" value="C:plasma membrane"/>
    <property type="evidence" value="ECO:0007669"/>
    <property type="project" value="UniProtKB-SubCell"/>
</dbReference>
<reference evidence="14" key="3">
    <citation type="submission" date="2017-10" db="EMBL/GenBank/DDBJ databases">
        <authorList>
            <person name="Frank J."/>
        </authorList>
    </citation>
    <scope>NUCLEOTIDE SEQUENCE [LARGE SCALE GENOMIC DNA]</scope>
</reference>
<dbReference type="Proteomes" id="UP000221734">
    <property type="component" value="Chromosome Kuenenia_stuttgartiensis_MBR1"/>
</dbReference>
<reference evidence="11" key="1">
    <citation type="journal article" date="2006" name="Nature">
        <title>Deciphering the evolution and metabolism of an anammox bacterium from a community genome.</title>
        <authorList>
            <person name="Strous M."/>
            <person name="Pelletier E."/>
            <person name="Mangenot S."/>
            <person name="Rattei T."/>
            <person name="Lehner A."/>
            <person name="Taylor M.W."/>
            <person name="Horn M."/>
            <person name="Daims H."/>
            <person name="Bartol-Mavel D."/>
            <person name="Wincker P."/>
            <person name="Barbe V."/>
            <person name="Fonknechten N."/>
            <person name="Vallenet D."/>
            <person name="Segurens B."/>
            <person name="Schenowitz-Truong C."/>
            <person name="Medigue C."/>
            <person name="Collingro A."/>
            <person name="Snel B."/>
            <person name="Dutilh B.E."/>
            <person name="OpDenCamp H.J.M."/>
            <person name="vanDerDrift C."/>
            <person name="Cirpus I."/>
            <person name="vanDePas-Schoonen K.T."/>
            <person name="Harhangi H.R."/>
            <person name="vanNiftrik L."/>
            <person name="Schmid M."/>
            <person name="Keltjens J."/>
            <person name="vanDeVossenberg J."/>
            <person name="Kartal B."/>
            <person name="Meier H."/>
            <person name="Frishman D."/>
            <person name="Huynen M.A."/>
            <person name="Mewes H."/>
            <person name="Weissenbach J."/>
            <person name="Jetten M.S.M."/>
            <person name="Wagner M."/>
            <person name="LePaslier D."/>
        </authorList>
    </citation>
    <scope>NUCLEOTIDE SEQUENCE</scope>
</reference>
<evidence type="ECO:0000256" key="3">
    <source>
        <dbReference type="ARBA" id="ARBA00022676"/>
    </source>
</evidence>
<evidence type="ECO:0000313" key="11">
    <source>
        <dbReference type="EMBL" id="CAJ73218.1"/>
    </source>
</evidence>
<keyword evidence="7 9" id="KW-0472">Membrane</keyword>
<dbReference type="KEGG" id="kst:KSMBR1_3434"/>
<protein>
    <submittedName>
        <fullName evidence="12">Putative membrane protein</fullName>
    </submittedName>
</protein>
<dbReference type="EMBL" id="CT573071">
    <property type="protein sequence ID" value="CAJ73218.1"/>
    <property type="molecule type" value="Genomic_DNA"/>
</dbReference>
<dbReference type="GO" id="GO:0016763">
    <property type="term" value="F:pentosyltransferase activity"/>
    <property type="evidence" value="ECO:0007669"/>
    <property type="project" value="TreeGrafter"/>
</dbReference>
<dbReference type="OrthoDB" id="244199at2"/>
<keyword evidence="2" id="KW-1003">Cell membrane</keyword>
<dbReference type="InterPro" id="IPR038731">
    <property type="entry name" value="RgtA/B/C-like"/>
</dbReference>
<keyword evidence="3" id="KW-0328">Glycosyltransferase</keyword>
<accession>Q1Q6M4</accession>
<dbReference type="AlphaFoldDB" id="Q1Q6M4"/>
<feature type="transmembrane region" description="Helical" evidence="9">
    <location>
        <begin position="20"/>
        <end position="41"/>
    </location>
</feature>
<evidence type="ECO:0000256" key="9">
    <source>
        <dbReference type="SAM" id="Phobius"/>
    </source>
</evidence>
<keyword evidence="4" id="KW-0808">Transferase</keyword>
<reference evidence="13" key="4">
    <citation type="submission" date="2017-10" db="EMBL/GenBank/DDBJ databases">
        <authorList>
            <person name="Banno H."/>
            <person name="Chua N.-H."/>
        </authorList>
    </citation>
    <scope>NUCLEOTIDE SEQUENCE [LARGE SCALE GENOMIC DNA]</scope>
    <source>
        <strain evidence="13">Kuenenia_mbr1_ru-nijmegen</strain>
    </source>
</reference>
<feature type="transmembrane region" description="Helical" evidence="9">
    <location>
        <begin position="300"/>
        <end position="318"/>
    </location>
</feature>
<evidence type="ECO:0000256" key="6">
    <source>
        <dbReference type="ARBA" id="ARBA00022989"/>
    </source>
</evidence>
<reference evidence="11" key="2">
    <citation type="submission" date="2006-01" db="EMBL/GenBank/DDBJ databases">
        <authorList>
            <person name="Genoscope"/>
        </authorList>
    </citation>
    <scope>NUCLEOTIDE SEQUENCE</scope>
</reference>